<accession>A0A0Q3ERL5</accession>
<evidence type="ECO:0000313" key="4">
    <source>
        <dbReference type="Proteomes" id="UP000008810"/>
    </source>
</evidence>
<dbReference type="EMBL" id="CM000883">
    <property type="protein sequence ID" value="KQJ88932.1"/>
    <property type="molecule type" value="Genomic_DNA"/>
</dbReference>
<gene>
    <name evidence="2" type="ORF">BRADI_4g22155v3</name>
</gene>
<dbReference type="Gramene" id="KQJ88932">
    <property type="protein sequence ID" value="KQJ88932"/>
    <property type="gene ID" value="BRADI_4g22155v3"/>
</dbReference>
<reference evidence="2" key="2">
    <citation type="submission" date="2017-06" db="EMBL/GenBank/DDBJ databases">
        <title>WGS assembly of Brachypodium distachyon.</title>
        <authorList>
            <consortium name="The International Brachypodium Initiative"/>
            <person name="Lucas S."/>
            <person name="Harmon-Smith M."/>
            <person name="Lail K."/>
            <person name="Tice H."/>
            <person name="Grimwood J."/>
            <person name="Bruce D."/>
            <person name="Barry K."/>
            <person name="Shu S."/>
            <person name="Lindquist E."/>
            <person name="Wang M."/>
            <person name="Pitluck S."/>
            <person name="Vogel J.P."/>
            <person name="Garvin D.F."/>
            <person name="Mockler T.C."/>
            <person name="Schmutz J."/>
            <person name="Rokhsar D."/>
            <person name="Bevan M.W."/>
        </authorList>
    </citation>
    <scope>NUCLEOTIDE SEQUENCE</scope>
    <source>
        <strain evidence="2">Bd21</strain>
    </source>
</reference>
<dbReference type="Proteomes" id="UP000008810">
    <property type="component" value="Chromosome 4"/>
</dbReference>
<dbReference type="AlphaFoldDB" id="A0A0Q3ERL5"/>
<feature type="compositionally biased region" description="Basic residues" evidence="1">
    <location>
        <begin position="81"/>
        <end position="104"/>
    </location>
</feature>
<evidence type="ECO:0000313" key="3">
    <source>
        <dbReference type="EnsemblPlants" id="KQJ88932"/>
    </source>
</evidence>
<sequence length="104" mass="11987">MAPFIALMAAVARHPSLCQISQSRKASRRTRAEGQRLRAGIAGYATHGEPWRCLLPAAERSGRDEGNRGGRARRQRDPQRRGNHGGRARRENHRRQRRRSPWQW</sequence>
<dbReference type="EnsemblPlants" id="KQJ88932">
    <property type="protein sequence ID" value="KQJ88932"/>
    <property type="gene ID" value="BRADI_4g22155v3"/>
</dbReference>
<reference evidence="2 3" key="1">
    <citation type="journal article" date="2010" name="Nature">
        <title>Genome sequencing and analysis of the model grass Brachypodium distachyon.</title>
        <authorList>
            <consortium name="International Brachypodium Initiative"/>
        </authorList>
    </citation>
    <scope>NUCLEOTIDE SEQUENCE [LARGE SCALE GENOMIC DNA]</scope>
    <source>
        <strain evidence="2 3">Bd21</strain>
    </source>
</reference>
<evidence type="ECO:0000313" key="2">
    <source>
        <dbReference type="EMBL" id="KQJ88932.1"/>
    </source>
</evidence>
<keyword evidence="4" id="KW-1185">Reference proteome</keyword>
<reference evidence="3" key="3">
    <citation type="submission" date="2018-08" db="UniProtKB">
        <authorList>
            <consortium name="EnsemblPlants"/>
        </authorList>
    </citation>
    <scope>IDENTIFICATION</scope>
    <source>
        <strain evidence="3">cv. Bd21</strain>
    </source>
</reference>
<proteinExistence type="predicted"/>
<name>A0A0Q3ERL5_BRADI</name>
<protein>
    <submittedName>
        <fullName evidence="2 3">Uncharacterized protein</fullName>
    </submittedName>
</protein>
<feature type="region of interest" description="Disordered" evidence="1">
    <location>
        <begin position="56"/>
        <end position="104"/>
    </location>
</feature>
<organism evidence="2">
    <name type="scientific">Brachypodium distachyon</name>
    <name type="common">Purple false brome</name>
    <name type="synonym">Trachynia distachya</name>
    <dbReference type="NCBI Taxonomy" id="15368"/>
    <lineage>
        <taxon>Eukaryota</taxon>
        <taxon>Viridiplantae</taxon>
        <taxon>Streptophyta</taxon>
        <taxon>Embryophyta</taxon>
        <taxon>Tracheophyta</taxon>
        <taxon>Spermatophyta</taxon>
        <taxon>Magnoliopsida</taxon>
        <taxon>Liliopsida</taxon>
        <taxon>Poales</taxon>
        <taxon>Poaceae</taxon>
        <taxon>BOP clade</taxon>
        <taxon>Pooideae</taxon>
        <taxon>Stipodae</taxon>
        <taxon>Brachypodieae</taxon>
        <taxon>Brachypodium</taxon>
    </lineage>
</organism>
<evidence type="ECO:0000256" key="1">
    <source>
        <dbReference type="SAM" id="MobiDB-lite"/>
    </source>
</evidence>
<dbReference type="InParanoid" id="A0A0Q3ERL5"/>